<feature type="region of interest" description="Disordered" evidence="1">
    <location>
        <begin position="1045"/>
        <end position="1077"/>
    </location>
</feature>
<organism evidence="2 3">
    <name type="scientific">Streptomyces lonegramiae</name>
    <dbReference type="NCBI Taxonomy" id="3075524"/>
    <lineage>
        <taxon>Bacteria</taxon>
        <taxon>Bacillati</taxon>
        <taxon>Actinomycetota</taxon>
        <taxon>Actinomycetes</taxon>
        <taxon>Kitasatosporales</taxon>
        <taxon>Streptomycetaceae</taxon>
        <taxon>Streptomyces</taxon>
    </lineage>
</organism>
<proteinExistence type="predicted"/>
<dbReference type="Gene3D" id="3.90.176.10">
    <property type="entry name" value="Toxin ADP-ribosyltransferase, Chain A, domain 1"/>
    <property type="match status" value="1"/>
</dbReference>
<name>A0ABU2X6A5_9ACTN</name>
<comment type="caution">
    <text evidence="2">The sequence shown here is derived from an EMBL/GenBank/DDBJ whole genome shotgun (WGS) entry which is preliminary data.</text>
</comment>
<accession>A0ABU2X6A5</accession>
<feature type="compositionally biased region" description="Polar residues" evidence="1">
    <location>
        <begin position="684"/>
        <end position="706"/>
    </location>
</feature>
<feature type="region of interest" description="Disordered" evidence="1">
    <location>
        <begin position="491"/>
        <end position="798"/>
    </location>
</feature>
<feature type="compositionally biased region" description="Pro residues" evidence="1">
    <location>
        <begin position="736"/>
        <end position="748"/>
    </location>
</feature>
<feature type="compositionally biased region" description="Pro residues" evidence="1">
    <location>
        <begin position="783"/>
        <end position="798"/>
    </location>
</feature>
<dbReference type="RefSeq" id="WP_311721712.1">
    <property type="nucleotide sequence ID" value="NZ_JAVRFD010000001.1"/>
</dbReference>
<feature type="region of interest" description="Disordered" evidence="1">
    <location>
        <begin position="1"/>
        <end position="44"/>
    </location>
</feature>
<feature type="region of interest" description="Disordered" evidence="1">
    <location>
        <begin position="364"/>
        <end position="387"/>
    </location>
</feature>
<protein>
    <submittedName>
        <fullName evidence="2">Uncharacterized protein</fullName>
    </submittedName>
</protein>
<dbReference type="Proteomes" id="UP001180754">
    <property type="component" value="Unassembled WGS sequence"/>
</dbReference>
<reference evidence="2" key="1">
    <citation type="submission" date="2024-05" db="EMBL/GenBank/DDBJ databases">
        <title>30 novel species of actinomycetes from the DSMZ collection.</title>
        <authorList>
            <person name="Nouioui I."/>
        </authorList>
    </citation>
    <scope>NUCLEOTIDE SEQUENCE</scope>
    <source>
        <strain evidence="2">DSM 41529</strain>
    </source>
</reference>
<feature type="compositionally biased region" description="Low complexity" evidence="1">
    <location>
        <begin position="707"/>
        <end position="735"/>
    </location>
</feature>
<evidence type="ECO:0000313" key="3">
    <source>
        <dbReference type="Proteomes" id="UP001180754"/>
    </source>
</evidence>
<feature type="compositionally biased region" description="Low complexity" evidence="1">
    <location>
        <begin position="506"/>
        <end position="528"/>
    </location>
</feature>
<gene>
    <name evidence="2" type="ORF">RND15_01770</name>
</gene>
<sequence>MSRSGGAGARWFSGRGARARTGPAADPAPSAPVTTLDTLERPESRGRGGALLVEEHGGVMLLRSPADDTLSTSDVADLARALSADPEHTVTVVAGADASSAGELWSRLGRVLDSLRSDGVGVVRLVLAAAGDDRPDEPAVARRIADAWEIEVIAPDGVAVVVPGGSLFVPERRSGRGGRRGGGERGGWWRFAPGAEPVRIGSRQPAPAWQPAVEYLPVGTSGGYAVEQIPAGVLVRSRDAIPPHPDDLCYAVPADPRGPTVLLGAPHDEDIPAGDLTELLTALPEAVRPRVRLAPGGPRDILRTSQSVADSLGVELLVRTGMPLMSYGIPTEPGTVRSVLVGADGAPRWQPFVDTVVCAPAREGETAPSPRLSRWSPPVPGRGSAEHGAIRLSEQWRVTVTRAGLWITDTESEPPPATARAVDPEGPAIELGHPGRPIDATLYPVLAKLLGGLGADVCGRARLFVLGTCADGGRELRRTAAEHGLRTLRFGAGLAPARPEARRPAPAESAQAPTESGPAPVASAPAAEAEPEPDHERDPMSLGTLPEATPPEATEDPRPALPSTRPSMVSAAPARATRDTSAAPDEPAASATSGAGAGSPEPPRPRTGGPGPGRPPGSGRARDPERPEPPGAGRPLRTGSNTPPPPMEPDQPSQSLPPMGLDAMLDLLRSQSPPDGAGDGDSAPSASPLTRRPTQPGTPLSRPSQGQAPQTARNTPATPATRTPSASPESSEPPALAEPPAPPVPPAAPLSTTVSQSTQGPPSATAPGPTTPVTPETPEHPAPEPPAARTPSVPLRPLPPVPFLPGHVSTEAERTAFRALADAVWERHSAAVTRALTRMPALRGAEQEAARIDLIALHVYLETSYDPDAPDTPAARLSHAALARGMRTGDERLLPYAACVASALRRLPSYRGLACRRTHEADGGLVPGTLLRDPGPVCALPPGAGAPRPAGAQYAIWSVTGRRTRQLTGRPGSASGGDEVVFAPGTLLRVLDVRETDGAPLVLLREVPATASSPSAAGAVPQVARLDDHDRAALDRLDEALRRHPVAPGALPWPERCEGPLGEGADPAAQPRPGAGR</sequence>
<keyword evidence="3" id="KW-1185">Reference proteome</keyword>
<dbReference type="EMBL" id="JAVRFD010000001">
    <property type="protein sequence ID" value="MDT0541444.1"/>
    <property type="molecule type" value="Genomic_DNA"/>
</dbReference>
<feature type="compositionally biased region" description="Low complexity" evidence="1">
    <location>
        <begin position="761"/>
        <end position="776"/>
    </location>
</feature>
<evidence type="ECO:0000256" key="1">
    <source>
        <dbReference type="SAM" id="MobiDB-lite"/>
    </source>
</evidence>
<feature type="compositionally biased region" description="Low complexity" evidence="1">
    <location>
        <begin position="14"/>
        <end position="28"/>
    </location>
</feature>
<evidence type="ECO:0000313" key="2">
    <source>
        <dbReference type="EMBL" id="MDT0541444.1"/>
    </source>
</evidence>